<evidence type="ECO:0000256" key="1">
    <source>
        <dbReference type="ARBA" id="ARBA00002959"/>
    </source>
</evidence>
<keyword evidence="4 14" id="KW-0813">Transport</keyword>
<reference evidence="16 17" key="1">
    <citation type="submission" date="2015-09" db="EMBL/GenBank/DDBJ databases">
        <title>Draft genome of the scarab beetle Oryctes borbonicus.</title>
        <authorList>
            <person name="Meyer J.M."/>
            <person name="Markov G.V."/>
            <person name="Baskaran P."/>
            <person name="Herrmann M."/>
            <person name="Sommer R.J."/>
            <person name="Roedelsperger C."/>
        </authorList>
    </citation>
    <scope>NUCLEOTIDE SEQUENCE [LARGE SCALE GENOMIC DNA]</scope>
    <source>
        <strain evidence="16">OB123</strain>
        <tissue evidence="16">Whole animal</tissue>
    </source>
</reference>
<keyword evidence="5 14" id="KW-0812">Transmembrane</keyword>
<proteinExistence type="inferred from homology"/>
<dbReference type="PANTHER" id="PTHR12210">
    <property type="entry name" value="DULLARD PROTEIN PHOSPHATASE"/>
    <property type="match status" value="1"/>
</dbReference>
<evidence type="ECO:0000256" key="8">
    <source>
        <dbReference type="ARBA" id="ARBA00022946"/>
    </source>
</evidence>
<gene>
    <name evidence="16" type="ORF">AMK59_4440</name>
</gene>
<evidence type="ECO:0000313" key="17">
    <source>
        <dbReference type="Proteomes" id="UP000051574"/>
    </source>
</evidence>
<dbReference type="OrthoDB" id="287041at2759"/>
<evidence type="ECO:0000256" key="9">
    <source>
        <dbReference type="ARBA" id="ARBA00022989"/>
    </source>
</evidence>
<evidence type="ECO:0000256" key="11">
    <source>
        <dbReference type="ARBA" id="ARBA00023128"/>
    </source>
</evidence>
<keyword evidence="6" id="KW-0999">Mitochondrion inner membrane</keyword>
<comment type="function">
    <text evidence="1 14">Essential component of the TIM23 complex, a complex that mediates the translocation of transit peptide-containing proteins across the mitochondrial inner membrane.</text>
</comment>
<feature type="transmembrane region" description="Helical" evidence="14">
    <location>
        <begin position="51"/>
        <end position="72"/>
    </location>
</feature>
<name>A0A0T6B933_9SCAR</name>
<evidence type="ECO:0000259" key="15">
    <source>
        <dbReference type="PROSITE" id="PS50969"/>
    </source>
</evidence>
<evidence type="ECO:0000256" key="6">
    <source>
        <dbReference type="ARBA" id="ARBA00022792"/>
    </source>
</evidence>
<dbReference type="FunFam" id="3.40.50.1000:FF:000019">
    <property type="entry name" value="Mitochondrial import inner membrane translocase subunit TIM50"/>
    <property type="match status" value="1"/>
</dbReference>
<dbReference type="Pfam" id="PF03031">
    <property type="entry name" value="NIF"/>
    <property type="match status" value="1"/>
</dbReference>
<evidence type="ECO:0000256" key="10">
    <source>
        <dbReference type="ARBA" id="ARBA00023010"/>
    </source>
</evidence>
<evidence type="ECO:0000256" key="7">
    <source>
        <dbReference type="ARBA" id="ARBA00022927"/>
    </source>
</evidence>
<evidence type="ECO:0000256" key="4">
    <source>
        <dbReference type="ARBA" id="ARBA00022448"/>
    </source>
</evidence>
<evidence type="ECO:0000256" key="13">
    <source>
        <dbReference type="ARBA" id="ARBA00061911"/>
    </source>
</evidence>
<comment type="subcellular location">
    <subcellularLocation>
        <location evidence="2 14">Mitochondrion inner membrane</location>
        <topology evidence="2 14">Single-pass membrane protein</topology>
    </subcellularLocation>
</comment>
<keyword evidence="8 14" id="KW-0809">Transit peptide</keyword>
<dbReference type="PROSITE" id="PS50969">
    <property type="entry name" value="FCP1"/>
    <property type="match status" value="1"/>
</dbReference>
<dbReference type="GO" id="GO:0005744">
    <property type="term" value="C:TIM23 mitochondrial import inner membrane translocase complex"/>
    <property type="evidence" value="ECO:0007669"/>
    <property type="project" value="UniProtKB-UniRule"/>
</dbReference>
<comment type="caution">
    <text evidence="16">The sequence shown here is derived from an EMBL/GenBank/DDBJ whole genome shotgun (WGS) entry which is preliminary data.</text>
</comment>
<dbReference type="InterPro" id="IPR050365">
    <property type="entry name" value="TIM50"/>
</dbReference>
<organism evidence="16 17">
    <name type="scientific">Oryctes borbonicus</name>
    <dbReference type="NCBI Taxonomy" id="1629725"/>
    <lineage>
        <taxon>Eukaryota</taxon>
        <taxon>Metazoa</taxon>
        <taxon>Ecdysozoa</taxon>
        <taxon>Arthropoda</taxon>
        <taxon>Hexapoda</taxon>
        <taxon>Insecta</taxon>
        <taxon>Pterygota</taxon>
        <taxon>Neoptera</taxon>
        <taxon>Endopterygota</taxon>
        <taxon>Coleoptera</taxon>
        <taxon>Polyphaga</taxon>
        <taxon>Scarabaeiformia</taxon>
        <taxon>Scarabaeidae</taxon>
        <taxon>Dynastinae</taxon>
        <taxon>Oryctes</taxon>
    </lineage>
</organism>
<evidence type="ECO:0000256" key="2">
    <source>
        <dbReference type="ARBA" id="ARBA00004434"/>
    </source>
</evidence>
<feature type="domain" description="FCP1 homology" evidence="15">
    <location>
        <begin position="132"/>
        <end position="275"/>
    </location>
</feature>
<keyword evidence="7 14" id="KW-0653">Protein transport</keyword>
<keyword evidence="11 14" id="KW-0496">Mitochondrion</keyword>
<dbReference type="InterPro" id="IPR004274">
    <property type="entry name" value="FCP1_dom"/>
</dbReference>
<dbReference type="Proteomes" id="UP000051574">
    <property type="component" value="Unassembled WGS sequence"/>
</dbReference>
<dbReference type="SUPFAM" id="SSF56784">
    <property type="entry name" value="HAD-like"/>
    <property type="match status" value="1"/>
</dbReference>
<accession>A0A0T6B933</accession>
<comment type="subunit">
    <text evidence="13">Component of the TIM23 complex at least composed of Tim23, Tim17 (Tim17a1, Tim17a2 or Tim17b1) and a Tim50.</text>
</comment>
<keyword evidence="12 14" id="KW-0472">Membrane</keyword>
<keyword evidence="9 14" id="KW-1133">Transmembrane helix</keyword>
<dbReference type="CDD" id="cd07521">
    <property type="entry name" value="HAD_FCP1-like"/>
    <property type="match status" value="1"/>
</dbReference>
<evidence type="ECO:0000313" key="16">
    <source>
        <dbReference type="EMBL" id="KRT83859.1"/>
    </source>
</evidence>
<comment type="similarity">
    <text evidence="3 14">Belongs to the TIM50 family.</text>
</comment>
<dbReference type="SMART" id="SM00577">
    <property type="entry name" value="CPDc"/>
    <property type="match status" value="1"/>
</dbReference>
<protein>
    <recommendedName>
        <fullName evidence="14">Mitochondrial import inner membrane translocase subunit TIM50</fullName>
    </recommendedName>
</protein>
<dbReference type="EMBL" id="LJIG01009048">
    <property type="protein sequence ID" value="KRT83859.1"/>
    <property type="molecule type" value="Genomic_DNA"/>
</dbReference>
<dbReference type="AlphaFoldDB" id="A0A0T6B933"/>
<evidence type="ECO:0000256" key="12">
    <source>
        <dbReference type="ARBA" id="ARBA00023136"/>
    </source>
</evidence>
<sequence>MLIFTILGVNEVNKIKSPLTSLIEKDMAQKVSQEDQEKNEKKKSKEKSWRNMKYTLIVFGVSFGVGGLYLIFELGRPKFDSTGEEMIDQYSDVKPLLKQYISRTLGELNYYGELLKEPSREKLLPDLVNHPLYHPKYTLVLEFRDVIVHPEWTYKTGWRFKKRPGLDNFLENLHGTYEVVIYTAEQGMTVFPIVEAIDPRNLINYKLVRDATLFLNGRHLKDLEKLNRDLTKVIVIDWNGDCTNGHRENVLSIPRWSGSDDDATLLHLTSFLLGKLVRNYLAELFHLIAFYSDFQQSN</sequence>
<evidence type="ECO:0000256" key="14">
    <source>
        <dbReference type="RuleBase" id="RU365079"/>
    </source>
</evidence>
<dbReference type="InterPro" id="IPR023214">
    <property type="entry name" value="HAD_sf"/>
</dbReference>
<dbReference type="GO" id="GO:0015031">
    <property type="term" value="P:protein transport"/>
    <property type="evidence" value="ECO:0007669"/>
    <property type="project" value="UniProtKB-KW"/>
</dbReference>
<evidence type="ECO:0000256" key="5">
    <source>
        <dbReference type="ARBA" id="ARBA00022692"/>
    </source>
</evidence>
<dbReference type="InterPro" id="IPR036412">
    <property type="entry name" value="HAD-like_sf"/>
</dbReference>
<evidence type="ECO:0000256" key="3">
    <source>
        <dbReference type="ARBA" id="ARBA00006344"/>
    </source>
</evidence>
<dbReference type="Gene3D" id="3.40.50.1000">
    <property type="entry name" value="HAD superfamily/HAD-like"/>
    <property type="match status" value="1"/>
</dbReference>
<keyword evidence="17" id="KW-1185">Reference proteome</keyword>
<keyword evidence="10 14" id="KW-0811">Translocation</keyword>